<evidence type="ECO:0000313" key="14">
    <source>
        <dbReference type="Proteomes" id="UP000249046"/>
    </source>
</evidence>
<dbReference type="PANTHER" id="PTHR33529">
    <property type="entry name" value="SLR0882 PROTEIN-RELATED"/>
    <property type="match status" value="1"/>
</dbReference>
<dbReference type="Proteomes" id="UP000249046">
    <property type="component" value="Unassembled WGS sequence"/>
</dbReference>
<feature type="transmembrane region" description="Helical" evidence="12">
    <location>
        <begin position="309"/>
        <end position="332"/>
    </location>
</feature>
<dbReference type="GO" id="GO:0043190">
    <property type="term" value="C:ATP-binding cassette (ABC) transporter complex"/>
    <property type="evidence" value="ECO:0007669"/>
    <property type="project" value="InterPro"/>
</dbReference>
<evidence type="ECO:0000256" key="1">
    <source>
        <dbReference type="ARBA" id="ARBA00002265"/>
    </source>
</evidence>
<evidence type="ECO:0000256" key="9">
    <source>
        <dbReference type="ARBA" id="ARBA00022989"/>
    </source>
</evidence>
<keyword evidence="9 12" id="KW-1133">Transmembrane helix</keyword>
<dbReference type="InterPro" id="IPR030922">
    <property type="entry name" value="LptF"/>
</dbReference>
<keyword evidence="10 12" id="KW-0472">Membrane</keyword>
<comment type="subunit">
    <text evidence="11">Component of the lipopolysaccharide transport and assembly complex. The LptBFG transporter is composed of two ATP-binding proteins (LptB) and two transmembrane proteins (LptF and LptG).</text>
</comment>
<gene>
    <name evidence="13" type="primary">lptF</name>
    <name evidence="13" type="ORF">DI564_05340</name>
</gene>
<dbReference type="NCBIfam" id="TIGR04407">
    <property type="entry name" value="LptF_YjgP"/>
    <property type="match status" value="1"/>
</dbReference>
<evidence type="ECO:0000256" key="10">
    <source>
        <dbReference type="ARBA" id="ARBA00023136"/>
    </source>
</evidence>
<dbReference type="EMBL" id="QFPO01000003">
    <property type="protein sequence ID" value="PZQ18710.1"/>
    <property type="molecule type" value="Genomic_DNA"/>
</dbReference>
<dbReference type="GO" id="GO:0015920">
    <property type="term" value="P:lipopolysaccharide transport"/>
    <property type="evidence" value="ECO:0007669"/>
    <property type="project" value="TreeGrafter"/>
</dbReference>
<reference evidence="13 14" key="1">
    <citation type="submission" date="2017-08" db="EMBL/GenBank/DDBJ databases">
        <title>Infants hospitalized years apart are colonized by the same room-sourced microbial strains.</title>
        <authorList>
            <person name="Brooks B."/>
            <person name="Olm M.R."/>
            <person name="Firek B.A."/>
            <person name="Baker R."/>
            <person name="Thomas B.C."/>
            <person name="Morowitz M.J."/>
            <person name="Banfield J.F."/>
        </authorList>
    </citation>
    <scope>NUCLEOTIDE SEQUENCE [LARGE SCALE GENOMIC DNA]</scope>
    <source>
        <strain evidence="13">S2_005_003_R2_42</strain>
    </source>
</reference>
<evidence type="ECO:0000256" key="5">
    <source>
        <dbReference type="ARBA" id="ARBA00022448"/>
    </source>
</evidence>
<evidence type="ECO:0000256" key="7">
    <source>
        <dbReference type="ARBA" id="ARBA00022519"/>
    </source>
</evidence>
<dbReference type="PANTHER" id="PTHR33529:SF7">
    <property type="entry name" value="LIPOPOLYSACCHARIDE EXPORT SYSTEM PERMEASE PROTEIN LPTF"/>
    <property type="match status" value="1"/>
</dbReference>
<dbReference type="GO" id="GO:0055085">
    <property type="term" value="P:transmembrane transport"/>
    <property type="evidence" value="ECO:0007669"/>
    <property type="project" value="InterPro"/>
</dbReference>
<evidence type="ECO:0000256" key="2">
    <source>
        <dbReference type="ARBA" id="ARBA00004429"/>
    </source>
</evidence>
<evidence type="ECO:0000256" key="12">
    <source>
        <dbReference type="SAM" id="Phobius"/>
    </source>
</evidence>
<comment type="subcellular location">
    <subcellularLocation>
        <location evidence="2">Cell inner membrane</location>
        <topology evidence="2">Multi-pass membrane protein</topology>
    </subcellularLocation>
</comment>
<protein>
    <recommendedName>
        <fullName evidence="4">Lipopolysaccharide export system permease protein LptF</fullName>
    </recommendedName>
</protein>
<evidence type="ECO:0000256" key="6">
    <source>
        <dbReference type="ARBA" id="ARBA00022475"/>
    </source>
</evidence>
<sequence>MLRIIDRYLLRELAQSFAAVTVILLLITVGSTVADLLNRIARGRAPADLLFALIGLRTIDGLTVLLPLAIFLGVLMAYGRLWRDSEMAVLAASGLDLRGLIRPLLWLAGPAMLALGLVSFWLAPASVRLADRLLDDANRSMIVAGLEPGKFVSLPGSDGVIYVGAMSDDGQRFERLFVTTERGDEEDGSRRIDVITAPTGHMYHDADGEGRYLALMDGFRVEGRIGVDDFRLMRFERNDVKLPSGGAADGGGDRAKRSAPTAELWRSDDLVQRAELHWRLASPLSALVLTLLALPLARSNPREPRYARLLIAILCYFIYANAIVLGRAWMIAGKLAPALGYWWIYLATIAIAALLLWRGQQLRRPRAARSAA</sequence>
<evidence type="ECO:0000256" key="3">
    <source>
        <dbReference type="ARBA" id="ARBA00007725"/>
    </source>
</evidence>
<comment type="similarity">
    <text evidence="3">Belongs to the LptF/LptG family.</text>
</comment>
<comment type="function">
    <text evidence="1">Part of the ABC transporter complex LptBFG involved in the translocation of lipopolysaccharide (LPS) from the inner membrane to the outer membrane.</text>
</comment>
<feature type="transmembrane region" description="Helical" evidence="12">
    <location>
        <begin position="104"/>
        <end position="123"/>
    </location>
</feature>
<keyword evidence="5" id="KW-0813">Transport</keyword>
<feature type="transmembrane region" description="Helical" evidence="12">
    <location>
        <begin position="12"/>
        <end position="34"/>
    </location>
</feature>
<feature type="transmembrane region" description="Helical" evidence="12">
    <location>
        <begin position="338"/>
        <end position="357"/>
    </location>
</feature>
<comment type="caution">
    <text evidence="13">The sequence shown here is derived from an EMBL/GenBank/DDBJ whole genome shotgun (WGS) entry which is preliminary data.</text>
</comment>
<keyword evidence="6" id="KW-1003">Cell membrane</keyword>
<feature type="transmembrane region" description="Helical" evidence="12">
    <location>
        <begin position="54"/>
        <end position="78"/>
    </location>
</feature>
<name>A0A2W5MY96_9GAMM</name>
<evidence type="ECO:0000313" key="13">
    <source>
        <dbReference type="EMBL" id="PZQ18710.1"/>
    </source>
</evidence>
<keyword evidence="8 12" id="KW-0812">Transmembrane</keyword>
<proteinExistence type="inferred from homology"/>
<organism evidence="13 14">
    <name type="scientific">Rhodanobacter denitrificans</name>
    <dbReference type="NCBI Taxonomy" id="666685"/>
    <lineage>
        <taxon>Bacteria</taxon>
        <taxon>Pseudomonadati</taxon>
        <taxon>Pseudomonadota</taxon>
        <taxon>Gammaproteobacteria</taxon>
        <taxon>Lysobacterales</taxon>
        <taxon>Rhodanobacteraceae</taxon>
        <taxon>Rhodanobacter</taxon>
    </lineage>
</organism>
<evidence type="ECO:0000256" key="4">
    <source>
        <dbReference type="ARBA" id="ARBA00014213"/>
    </source>
</evidence>
<evidence type="ECO:0000256" key="11">
    <source>
        <dbReference type="ARBA" id="ARBA00026081"/>
    </source>
</evidence>
<dbReference type="InterPro" id="IPR005495">
    <property type="entry name" value="LptG/LptF_permease"/>
</dbReference>
<dbReference type="AlphaFoldDB" id="A0A2W5MY96"/>
<dbReference type="Pfam" id="PF03739">
    <property type="entry name" value="LptF_LptG"/>
    <property type="match status" value="1"/>
</dbReference>
<keyword evidence="7" id="KW-0997">Cell inner membrane</keyword>
<accession>A0A2W5MY96</accession>
<evidence type="ECO:0000256" key="8">
    <source>
        <dbReference type="ARBA" id="ARBA00022692"/>
    </source>
</evidence>